<keyword evidence="11" id="KW-1185">Reference proteome</keyword>
<dbReference type="RefSeq" id="WP_085518373.1">
    <property type="nucleotide sequence ID" value="NZ_FXAW01000007.1"/>
</dbReference>
<evidence type="ECO:0000256" key="3">
    <source>
        <dbReference type="ARBA" id="ARBA00022553"/>
    </source>
</evidence>
<keyword evidence="7" id="KW-0472">Membrane</keyword>
<dbReference type="GO" id="GO:0000155">
    <property type="term" value="F:phosphorelay sensor kinase activity"/>
    <property type="evidence" value="ECO:0007669"/>
    <property type="project" value="InterPro"/>
</dbReference>
<evidence type="ECO:0000256" key="4">
    <source>
        <dbReference type="ARBA" id="ARBA00022679"/>
    </source>
</evidence>
<dbReference type="EC" id="2.7.13.3" evidence="2"/>
<dbReference type="Pfam" id="PF00512">
    <property type="entry name" value="HisKA"/>
    <property type="match status" value="1"/>
</dbReference>
<dbReference type="STRING" id="1028.SAMN05661096_03238"/>
<name>A0A1X7KYA4_9BACT</name>
<dbReference type="SUPFAM" id="SSF55874">
    <property type="entry name" value="ATPase domain of HSP90 chaperone/DNA topoisomerase II/histidine kinase"/>
    <property type="match status" value="1"/>
</dbReference>
<evidence type="ECO:0000256" key="5">
    <source>
        <dbReference type="ARBA" id="ARBA00022777"/>
    </source>
</evidence>
<dbReference type="PANTHER" id="PTHR43711">
    <property type="entry name" value="TWO-COMPONENT HISTIDINE KINASE"/>
    <property type="match status" value="1"/>
</dbReference>
<proteinExistence type="predicted"/>
<dbReference type="PROSITE" id="PS50109">
    <property type="entry name" value="HIS_KIN"/>
    <property type="match status" value="1"/>
</dbReference>
<feature type="chain" id="PRO_5012191735" description="histidine kinase" evidence="8">
    <location>
        <begin position="24"/>
        <end position="605"/>
    </location>
</feature>
<gene>
    <name evidence="10" type="ORF">SAMN05661096_03238</name>
</gene>
<dbReference type="FunFam" id="3.30.565.10:FF:000006">
    <property type="entry name" value="Sensor histidine kinase WalK"/>
    <property type="match status" value="1"/>
</dbReference>
<keyword evidence="5 10" id="KW-0418">Kinase</keyword>
<dbReference type="SUPFAM" id="SSF47384">
    <property type="entry name" value="Homodimeric domain of signal transducing histidine kinase"/>
    <property type="match status" value="1"/>
</dbReference>
<dbReference type="AlphaFoldDB" id="A0A1X7KYA4"/>
<dbReference type="SMART" id="SM00387">
    <property type="entry name" value="HATPase_c"/>
    <property type="match status" value="1"/>
</dbReference>
<dbReference type="Gene3D" id="3.40.190.10">
    <property type="entry name" value="Periplasmic binding protein-like II"/>
    <property type="match status" value="2"/>
</dbReference>
<evidence type="ECO:0000256" key="2">
    <source>
        <dbReference type="ARBA" id="ARBA00012438"/>
    </source>
</evidence>
<reference evidence="11" key="1">
    <citation type="submission" date="2017-04" db="EMBL/GenBank/DDBJ databases">
        <authorList>
            <person name="Varghese N."/>
            <person name="Submissions S."/>
        </authorList>
    </citation>
    <scope>NUCLEOTIDE SEQUENCE [LARGE SCALE GENOMIC DNA]</scope>
    <source>
        <strain evidence="11">DSM 4125</strain>
    </source>
</reference>
<dbReference type="Pfam" id="PF00497">
    <property type="entry name" value="SBP_bac_3"/>
    <property type="match status" value="1"/>
</dbReference>
<dbReference type="InterPro" id="IPR050736">
    <property type="entry name" value="Sensor_HK_Regulatory"/>
</dbReference>
<comment type="catalytic activity">
    <reaction evidence="1">
        <text>ATP + protein L-histidine = ADP + protein N-phospho-L-histidine.</text>
        <dbReference type="EC" id="2.7.13.3"/>
    </reaction>
</comment>
<dbReference type="InterPro" id="IPR004358">
    <property type="entry name" value="Sig_transdc_His_kin-like_C"/>
</dbReference>
<dbReference type="InterPro" id="IPR036097">
    <property type="entry name" value="HisK_dim/P_sf"/>
</dbReference>
<dbReference type="CDD" id="cd00075">
    <property type="entry name" value="HATPase"/>
    <property type="match status" value="1"/>
</dbReference>
<dbReference type="SMART" id="SM00062">
    <property type="entry name" value="PBPb"/>
    <property type="match status" value="1"/>
</dbReference>
<protein>
    <recommendedName>
        <fullName evidence="2">histidine kinase</fullName>
        <ecNumber evidence="2">2.7.13.3</ecNumber>
    </recommendedName>
</protein>
<keyword evidence="8" id="KW-0732">Signal</keyword>
<dbReference type="InterPro" id="IPR001638">
    <property type="entry name" value="Solute-binding_3/MltF_N"/>
</dbReference>
<sequence>MKIQSAVLLFLGVTLLLHSQLSAQSLSWSEAQKQRTATLDLHWYISKPFIYKSRTGKPEGLEVEILESFQAYVKDNYQVDLTLNWVESKSFHYIFNEIARTTKPNSMGVSAFSITDERRKKVNFTNPYLTDVAVLVSSKGTPIVRTLGEINKMMQDMTAVTIRGTTYEQFLLNLRKQLNTDFDILYIGSDKNILDEISKTDDRFGFIDLPIYLMLIKTGGTLTRQNFFTIKGNGYGFITPSKSDWTTIFNEFLSEPKTTMKLATITSKYMGPELYNFIDGLYSENNLGASILTKEKEIQLQQLRKTNLLLEKEKNSRSTFIIITLVSIILLGIIIALFYREQKISKLLSKKNKQIEQQQKSIQSKNEKLHNRNLQLTGLNEEKNNLVKILAHDLRSPINQITGLLDILKLSHSHFSKDEEKIIHQVQDSAQRLNQMISKILDFDALEGNRMKVITEEIEVKELLQTVEKELQVIASKKNTTVHYKTDRNLRFKSDHLFLTQILENIIVNAIKFSDPGSKISVNAKIEKDKIIFSIKDDGPGLTEEDKALIFKKFQKLSAKPTGGENSTGLGLSIVKKYIDLLDGEVWVESEKGQGSTFFVALPIE</sequence>
<feature type="signal peptide" evidence="8">
    <location>
        <begin position="1"/>
        <end position="23"/>
    </location>
</feature>
<evidence type="ECO:0000259" key="9">
    <source>
        <dbReference type="PROSITE" id="PS50109"/>
    </source>
</evidence>
<dbReference type="InterPro" id="IPR005467">
    <property type="entry name" value="His_kinase_dom"/>
</dbReference>
<evidence type="ECO:0000256" key="6">
    <source>
        <dbReference type="ARBA" id="ARBA00023012"/>
    </source>
</evidence>
<dbReference type="Pfam" id="PF02518">
    <property type="entry name" value="HATPase_c"/>
    <property type="match status" value="1"/>
</dbReference>
<dbReference type="PANTHER" id="PTHR43711:SF26">
    <property type="entry name" value="SENSOR HISTIDINE KINASE RCSC"/>
    <property type="match status" value="1"/>
</dbReference>
<dbReference type="Proteomes" id="UP000193804">
    <property type="component" value="Unassembled WGS sequence"/>
</dbReference>
<keyword evidence="7" id="KW-1133">Transmembrane helix</keyword>
<evidence type="ECO:0000313" key="11">
    <source>
        <dbReference type="Proteomes" id="UP000193804"/>
    </source>
</evidence>
<evidence type="ECO:0000313" key="10">
    <source>
        <dbReference type="EMBL" id="SMG46173.1"/>
    </source>
</evidence>
<feature type="domain" description="Histidine kinase" evidence="9">
    <location>
        <begin position="389"/>
        <end position="605"/>
    </location>
</feature>
<dbReference type="InterPro" id="IPR036890">
    <property type="entry name" value="HATPase_C_sf"/>
</dbReference>
<evidence type="ECO:0000256" key="7">
    <source>
        <dbReference type="SAM" id="Phobius"/>
    </source>
</evidence>
<dbReference type="InterPro" id="IPR003661">
    <property type="entry name" value="HisK_dim/P_dom"/>
</dbReference>
<dbReference type="Gene3D" id="1.10.287.130">
    <property type="match status" value="1"/>
</dbReference>
<keyword evidence="4" id="KW-0808">Transferase</keyword>
<dbReference type="CDD" id="cd00082">
    <property type="entry name" value="HisKA"/>
    <property type="match status" value="1"/>
</dbReference>
<feature type="transmembrane region" description="Helical" evidence="7">
    <location>
        <begin position="320"/>
        <end position="339"/>
    </location>
</feature>
<dbReference type="InterPro" id="IPR003594">
    <property type="entry name" value="HATPase_dom"/>
</dbReference>
<dbReference type="SMART" id="SM00388">
    <property type="entry name" value="HisKA"/>
    <property type="match status" value="1"/>
</dbReference>
<evidence type="ECO:0000256" key="1">
    <source>
        <dbReference type="ARBA" id="ARBA00000085"/>
    </source>
</evidence>
<dbReference type="OrthoDB" id="973690at2"/>
<keyword evidence="7" id="KW-0812">Transmembrane</keyword>
<dbReference type="PRINTS" id="PR00344">
    <property type="entry name" value="BCTRLSENSOR"/>
</dbReference>
<evidence type="ECO:0000256" key="8">
    <source>
        <dbReference type="SAM" id="SignalP"/>
    </source>
</evidence>
<keyword evidence="3" id="KW-0597">Phosphoprotein</keyword>
<dbReference type="EMBL" id="FXAW01000007">
    <property type="protein sequence ID" value="SMG46173.1"/>
    <property type="molecule type" value="Genomic_DNA"/>
</dbReference>
<dbReference type="Gene3D" id="3.30.565.10">
    <property type="entry name" value="Histidine kinase-like ATPase, C-terminal domain"/>
    <property type="match status" value="1"/>
</dbReference>
<accession>A0A1X7KYA4</accession>
<organism evidence="10 11">
    <name type="scientific">Marivirga sericea</name>
    <dbReference type="NCBI Taxonomy" id="1028"/>
    <lineage>
        <taxon>Bacteria</taxon>
        <taxon>Pseudomonadati</taxon>
        <taxon>Bacteroidota</taxon>
        <taxon>Cytophagia</taxon>
        <taxon>Cytophagales</taxon>
        <taxon>Marivirgaceae</taxon>
        <taxon>Marivirga</taxon>
    </lineage>
</organism>
<dbReference type="SUPFAM" id="SSF53850">
    <property type="entry name" value="Periplasmic binding protein-like II"/>
    <property type="match status" value="1"/>
</dbReference>
<keyword evidence="6" id="KW-0902">Two-component regulatory system</keyword>